<dbReference type="Pfam" id="PF01656">
    <property type="entry name" value="CbiA"/>
    <property type="match status" value="1"/>
</dbReference>
<keyword evidence="1" id="KW-0479">Metal-binding</keyword>
<dbReference type="PROSITE" id="PS51379">
    <property type="entry name" value="4FE4S_FER_2"/>
    <property type="match status" value="2"/>
</dbReference>
<dbReference type="SUPFAM" id="SSF54862">
    <property type="entry name" value="4Fe-4S ferredoxins"/>
    <property type="match status" value="1"/>
</dbReference>
<dbReference type="SUPFAM" id="SSF52540">
    <property type="entry name" value="P-loop containing nucleoside triphosphate hydrolases"/>
    <property type="match status" value="1"/>
</dbReference>
<evidence type="ECO:0000256" key="1">
    <source>
        <dbReference type="ARBA" id="ARBA00022723"/>
    </source>
</evidence>
<dbReference type="Gene3D" id="3.40.50.300">
    <property type="entry name" value="P-loop containing nucleotide triphosphate hydrolases"/>
    <property type="match status" value="1"/>
</dbReference>
<feature type="non-terminal residue" evidence="5">
    <location>
        <position position="139"/>
    </location>
</feature>
<gene>
    <name evidence="5" type="ORF">GF339_01875</name>
</gene>
<dbReference type="InterPro" id="IPR002586">
    <property type="entry name" value="CobQ/CobB/MinD/ParA_Nub-bd_dom"/>
</dbReference>
<dbReference type="EMBL" id="WJJP01000051">
    <property type="protein sequence ID" value="MBD3323299.1"/>
    <property type="molecule type" value="Genomic_DNA"/>
</dbReference>
<dbReference type="PANTHER" id="PTHR43534:SF1">
    <property type="entry name" value="4FE-4S CLUSTER CONTAINING PARA FAMILY ATPASE PROTEIN"/>
    <property type="match status" value="1"/>
</dbReference>
<dbReference type="PROSITE" id="PS00198">
    <property type="entry name" value="4FE4S_FER_1"/>
    <property type="match status" value="1"/>
</dbReference>
<organism evidence="5 6">
    <name type="scientific">candidate division KSB3 bacterium</name>
    <dbReference type="NCBI Taxonomy" id="2044937"/>
    <lineage>
        <taxon>Bacteria</taxon>
        <taxon>candidate division KSB3</taxon>
    </lineage>
</organism>
<protein>
    <submittedName>
        <fullName evidence="5">4Fe-4S dicluster domain-containing protein</fullName>
    </submittedName>
</protein>
<proteinExistence type="predicted"/>
<dbReference type="InterPro" id="IPR017900">
    <property type="entry name" value="4Fe4S_Fe_S_CS"/>
</dbReference>
<dbReference type="InterPro" id="IPR027417">
    <property type="entry name" value="P-loop_NTPase"/>
</dbReference>
<name>A0A9D5JSM8_9BACT</name>
<dbReference type="PANTHER" id="PTHR43534">
    <property type="entry name" value="MIND SUPERFAMILY P-LOOP ATPASE CONTAINING AN INSERTED FERREDOXIN DOMAIN"/>
    <property type="match status" value="1"/>
</dbReference>
<feature type="domain" description="4Fe-4S ferredoxin-type" evidence="4">
    <location>
        <begin position="85"/>
        <end position="114"/>
    </location>
</feature>
<dbReference type="Gene3D" id="3.30.70.20">
    <property type="match status" value="1"/>
</dbReference>
<evidence type="ECO:0000313" key="6">
    <source>
        <dbReference type="Proteomes" id="UP000649604"/>
    </source>
</evidence>
<feature type="domain" description="4Fe-4S ferredoxin-type" evidence="4">
    <location>
        <begin position="59"/>
        <end position="84"/>
    </location>
</feature>
<sequence length="139" mass="15210">MKEFVVISGKGGTGKTSVAASFAALAHDLVLADCDVDAADLHLLVDPTIRQREEFRSGETAVIDETQCTQCGKCQELCRFEAIEDPPRVNPFACEGCRVCVHWCPADAIQMHENRSGDWFISGTRYGPMVHARLGPAEE</sequence>
<evidence type="ECO:0000259" key="4">
    <source>
        <dbReference type="PROSITE" id="PS51379"/>
    </source>
</evidence>
<comment type="caution">
    <text evidence="5">The sequence shown here is derived from an EMBL/GenBank/DDBJ whole genome shotgun (WGS) entry which is preliminary data.</text>
</comment>
<evidence type="ECO:0000313" key="5">
    <source>
        <dbReference type="EMBL" id="MBD3323299.1"/>
    </source>
</evidence>
<accession>A0A9D5JSM8</accession>
<keyword evidence="2" id="KW-0408">Iron</keyword>
<dbReference type="GO" id="GO:0046872">
    <property type="term" value="F:metal ion binding"/>
    <property type="evidence" value="ECO:0007669"/>
    <property type="project" value="UniProtKB-KW"/>
</dbReference>
<keyword evidence="3" id="KW-0411">Iron-sulfur</keyword>
<evidence type="ECO:0000256" key="2">
    <source>
        <dbReference type="ARBA" id="ARBA00023004"/>
    </source>
</evidence>
<dbReference type="GO" id="GO:0051536">
    <property type="term" value="F:iron-sulfur cluster binding"/>
    <property type="evidence" value="ECO:0007669"/>
    <property type="project" value="UniProtKB-KW"/>
</dbReference>
<evidence type="ECO:0000256" key="3">
    <source>
        <dbReference type="ARBA" id="ARBA00023014"/>
    </source>
</evidence>
<dbReference type="Proteomes" id="UP000649604">
    <property type="component" value="Unassembled WGS sequence"/>
</dbReference>
<dbReference type="InterPro" id="IPR017896">
    <property type="entry name" value="4Fe4S_Fe-S-bd"/>
</dbReference>
<dbReference type="Pfam" id="PF00037">
    <property type="entry name" value="Fer4"/>
    <property type="match status" value="1"/>
</dbReference>
<dbReference type="AlphaFoldDB" id="A0A9D5JSM8"/>
<reference evidence="5" key="1">
    <citation type="submission" date="2019-11" db="EMBL/GenBank/DDBJ databases">
        <title>Microbial mats filling the niche in hypersaline microbial mats.</title>
        <authorList>
            <person name="Wong H.L."/>
            <person name="Macleod F.I."/>
            <person name="White R.A. III"/>
            <person name="Burns B.P."/>
        </authorList>
    </citation>
    <scope>NUCLEOTIDE SEQUENCE</scope>
    <source>
        <strain evidence="5">Rbin_158</strain>
    </source>
</reference>